<evidence type="ECO:0000313" key="3">
    <source>
        <dbReference type="Proteomes" id="UP000008810"/>
    </source>
</evidence>
<dbReference type="EnsemblPlants" id="PNT66059">
    <property type="protein sequence ID" value="PNT66059"/>
    <property type="gene ID" value="BRADI_3g06483v3"/>
</dbReference>
<dbReference type="InParanoid" id="A0A2K2CVK9"/>
<accession>A0A2K2CVK9</accession>
<dbReference type="AlphaFoldDB" id="A0A2K2CVK9"/>
<gene>
    <name evidence="1" type="ORF">BRADI_3g06483v3</name>
</gene>
<reference evidence="2" key="3">
    <citation type="submission" date="2018-08" db="UniProtKB">
        <authorList>
            <consortium name="EnsemblPlants"/>
        </authorList>
    </citation>
    <scope>IDENTIFICATION</scope>
    <source>
        <strain evidence="2">cv. Bd21</strain>
    </source>
</reference>
<name>A0A2K2CVK9_BRADI</name>
<reference evidence="1 2" key="1">
    <citation type="journal article" date="2010" name="Nature">
        <title>Genome sequencing and analysis of the model grass Brachypodium distachyon.</title>
        <authorList>
            <consortium name="International Brachypodium Initiative"/>
        </authorList>
    </citation>
    <scope>NUCLEOTIDE SEQUENCE [LARGE SCALE GENOMIC DNA]</scope>
    <source>
        <strain evidence="1 2">Bd21</strain>
    </source>
</reference>
<evidence type="ECO:0000313" key="2">
    <source>
        <dbReference type="EnsemblPlants" id="PNT66059"/>
    </source>
</evidence>
<protein>
    <submittedName>
        <fullName evidence="1 2">Uncharacterized protein</fullName>
    </submittedName>
</protein>
<keyword evidence="3" id="KW-1185">Reference proteome</keyword>
<organism evidence="1">
    <name type="scientific">Brachypodium distachyon</name>
    <name type="common">Purple false brome</name>
    <name type="synonym">Trachynia distachya</name>
    <dbReference type="NCBI Taxonomy" id="15368"/>
    <lineage>
        <taxon>Eukaryota</taxon>
        <taxon>Viridiplantae</taxon>
        <taxon>Streptophyta</taxon>
        <taxon>Embryophyta</taxon>
        <taxon>Tracheophyta</taxon>
        <taxon>Spermatophyta</taxon>
        <taxon>Magnoliopsida</taxon>
        <taxon>Liliopsida</taxon>
        <taxon>Poales</taxon>
        <taxon>Poaceae</taxon>
        <taxon>BOP clade</taxon>
        <taxon>Pooideae</taxon>
        <taxon>Stipodae</taxon>
        <taxon>Brachypodieae</taxon>
        <taxon>Brachypodium</taxon>
    </lineage>
</organism>
<dbReference type="Gramene" id="PNT66059">
    <property type="protein sequence ID" value="PNT66059"/>
    <property type="gene ID" value="BRADI_3g06483v3"/>
</dbReference>
<reference evidence="1" key="2">
    <citation type="submission" date="2017-06" db="EMBL/GenBank/DDBJ databases">
        <title>WGS assembly of Brachypodium distachyon.</title>
        <authorList>
            <consortium name="The International Brachypodium Initiative"/>
            <person name="Lucas S."/>
            <person name="Harmon-Smith M."/>
            <person name="Lail K."/>
            <person name="Tice H."/>
            <person name="Grimwood J."/>
            <person name="Bruce D."/>
            <person name="Barry K."/>
            <person name="Shu S."/>
            <person name="Lindquist E."/>
            <person name="Wang M."/>
            <person name="Pitluck S."/>
            <person name="Vogel J.P."/>
            <person name="Garvin D.F."/>
            <person name="Mockler T.C."/>
            <person name="Schmutz J."/>
            <person name="Rokhsar D."/>
            <person name="Bevan M.W."/>
        </authorList>
    </citation>
    <scope>NUCLEOTIDE SEQUENCE</scope>
    <source>
        <strain evidence="1">Bd21</strain>
    </source>
</reference>
<sequence>MRKEMTRRRRRRHWRGRDLFQRRQERGSVKPPCLHGCPISCLLHYFPPVTAPMLQATEAVSSVVVSRIPEVMAFSLSLSLDMDSGFWRPCILL</sequence>
<evidence type="ECO:0000313" key="1">
    <source>
        <dbReference type="EMBL" id="PNT66059.1"/>
    </source>
</evidence>
<proteinExistence type="predicted"/>
<dbReference type="Proteomes" id="UP000008810">
    <property type="component" value="Chromosome 3"/>
</dbReference>
<dbReference type="EMBL" id="CM000882">
    <property type="protein sequence ID" value="PNT66059.1"/>
    <property type="molecule type" value="Genomic_DNA"/>
</dbReference>